<dbReference type="GO" id="GO:0008270">
    <property type="term" value="F:zinc ion binding"/>
    <property type="evidence" value="ECO:0007669"/>
    <property type="project" value="UniProtKB-KW"/>
</dbReference>
<dbReference type="SMART" id="SM00360">
    <property type="entry name" value="RRM"/>
    <property type="match status" value="1"/>
</dbReference>
<dbReference type="SUPFAM" id="SSF54928">
    <property type="entry name" value="RNA-binding domain, RBD"/>
    <property type="match status" value="1"/>
</dbReference>
<dbReference type="InterPro" id="IPR035979">
    <property type="entry name" value="RBD_domain_sf"/>
</dbReference>
<dbReference type="WBParaSite" id="Gr19_v10_g17481.t1">
    <property type="protein sequence ID" value="Gr19_v10_g17481.t1"/>
    <property type="gene ID" value="Gr19_v10_g17481"/>
</dbReference>
<feature type="region of interest" description="Disordered" evidence="4">
    <location>
        <begin position="100"/>
        <end position="133"/>
    </location>
</feature>
<dbReference type="InterPro" id="IPR050502">
    <property type="entry name" value="Euk_RNA-bind_prot"/>
</dbReference>
<feature type="domain" description="RRM" evidence="5">
    <location>
        <begin position="2"/>
        <end position="72"/>
    </location>
</feature>
<keyword evidence="1 3" id="KW-0694">RNA-binding</keyword>
<evidence type="ECO:0000259" key="5">
    <source>
        <dbReference type="PROSITE" id="PS50102"/>
    </source>
</evidence>
<accession>A0A914HII0</accession>
<evidence type="ECO:0000259" key="6">
    <source>
        <dbReference type="PROSITE" id="PS50158"/>
    </source>
</evidence>
<dbReference type="PANTHER" id="PTHR48025">
    <property type="entry name" value="OS02G0815200 PROTEIN"/>
    <property type="match status" value="1"/>
</dbReference>
<dbReference type="InterPro" id="IPR000504">
    <property type="entry name" value="RRM_dom"/>
</dbReference>
<dbReference type="PANTHER" id="PTHR48025:SF26">
    <property type="entry name" value="HETEROGENEOUS NUCLEAR RIBONUCLEOPROTEIN M-RELATED"/>
    <property type="match status" value="1"/>
</dbReference>
<protein>
    <submittedName>
        <fullName evidence="8">RNA-binding protein 4</fullName>
    </submittedName>
</protein>
<evidence type="ECO:0000256" key="3">
    <source>
        <dbReference type="PROSITE-ProRule" id="PRU00176"/>
    </source>
</evidence>
<feature type="domain" description="CCHC-type" evidence="6">
    <location>
        <begin position="83"/>
        <end position="98"/>
    </location>
</feature>
<dbReference type="Gene3D" id="3.30.70.330">
    <property type="match status" value="1"/>
</dbReference>
<keyword evidence="2" id="KW-0863">Zinc-finger</keyword>
<dbReference type="AlphaFoldDB" id="A0A914HII0"/>
<dbReference type="InterPro" id="IPR001878">
    <property type="entry name" value="Znf_CCHC"/>
</dbReference>
<dbReference type="GO" id="GO:0005634">
    <property type="term" value="C:nucleus"/>
    <property type="evidence" value="ECO:0007669"/>
    <property type="project" value="TreeGrafter"/>
</dbReference>
<evidence type="ECO:0000313" key="7">
    <source>
        <dbReference type="Proteomes" id="UP000887572"/>
    </source>
</evidence>
<keyword evidence="2" id="KW-0479">Metal-binding</keyword>
<organism evidence="7 8">
    <name type="scientific">Globodera rostochiensis</name>
    <name type="common">Golden nematode worm</name>
    <name type="synonym">Heterodera rostochiensis</name>
    <dbReference type="NCBI Taxonomy" id="31243"/>
    <lineage>
        <taxon>Eukaryota</taxon>
        <taxon>Metazoa</taxon>
        <taxon>Ecdysozoa</taxon>
        <taxon>Nematoda</taxon>
        <taxon>Chromadorea</taxon>
        <taxon>Rhabditida</taxon>
        <taxon>Tylenchina</taxon>
        <taxon>Tylenchomorpha</taxon>
        <taxon>Tylenchoidea</taxon>
        <taxon>Heteroderidae</taxon>
        <taxon>Heteroderinae</taxon>
        <taxon>Globodera</taxon>
    </lineage>
</organism>
<dbReference type="GO" id="GO:0003729">
    <property type="term" value="F:mRNA binding"/>
    <property type="evidence" value="ECO:0007669"/>
    <property type="project" value="TreeGrafter"/>
</dbReference>
<feature type="compositionally biased region" description="Basic and acidic residues" evidence="4">
    <location>
        <begin position="109"/>
        <end position="125"/>
    </location>
</feature>
<sequence>MVKLFVGNLADSIHADNLRGLFQRYVQVQECDVLKNFAFVHVSTNVDADVAIQKFNKYYLEGKAIHVERSTSHFRKQPGMGDKCFTCGAEEHKTSECPMNQCSSRRKRERDSFGEESAEAKKPKPSDFVPGKPKPLIFDNDVNSITQPFPAQVNCWGYKVEGGNGSDPELPRPLNPELRTLYEQYLESRTRYFFYREQLNKELRLQDVSAAVAPATSGPDTTNPNPGTGCTHNHTTTASKCLFQFLQFSIINVNGCGTTPSCYTGQIHCTAF</sequence>
<reference evidence="8" key="1">
    <citation type="submission" date="2022-11" db="UniProtKB">
        <authorList>
            <consortium name="WormBaseParasite"/>
        </authorList>
    </citation>
    <scope>IDENTIFICATION</scope>
</reference>
<dbReference type="PROSITE" id="PS50102">
    <property type="entry name" value="RRM"/>
    <property type="match status" value="1"/>
</dbReference>
<dbReference type="Pfam" id="PF00076">
    <property type="entry name" value="RRM_1"/>
    <property type="match status" value="1"/>
</dbReference>
<evidence type="ECO:0000313" key="8">
    <source>
        <dbReference type="WBParaSite" id="Gr19_v10_g17481.t1"/>
    </source>
</evidence>
<proteinExistence type="predicted"/>
<name>A0A914HII0_GLORO</name>
<evidence type="ECO:0000256" key="2">
    <source>
        <dbReference type="PROSITE-ProRule" id="PRU00047"/>
    </source>
</evidence>
<keyword evidence="2" id="KW-0862">Zinc</keyword>
<evidence type="ECO:0000256" key="1">
    <source>
        <dbReference type="ARBA" id="ARBA00022884"/>
    </source>
</evidence>
<dbReference type="PROSITE" id="PS50158">
    <property type="entry name" value="ZF_CCHC"/>
    <property type="match status" value="1"/>
</dbReference>
<evidence type="ECO:0000256" key="4">
    <source>
        <dbReference type="SAM" id="MobiDB-lite"/>
    </source>
</evidence>
<keyword evidence="7" id="KW-1185">Reference proteome</keyword>
<dbReference type="Proteomes" id="UP000887572">
    <property type="component" value="Unplaced"/>
</dbReference>
<dbReference type="InterPro" id="IPR012677">
    <property type="entry name" value="Nucleotide-bd_a/b_plait_sf"/>
</dbReference>